<keyword evidence="6 8" id="KW-1133">Transmembrane helix</keyword>
<comment type="caution">
    <text evidence="10">The sequence shown here is derived from an EMBL/GenBank/DDBJ whole genome shotgun (WGS) entry which is preliminary data.</text>
</comment>
<sequence length="382" mass="39484">MGYVNSVLSNPAFQVFLIAMIGYIIGRIKIKGIEVGDAGILIVSLIAGHFGVTCPSFAKSIGIVLFVASVGLIAGPKFFHNFMHNFKSYVILGFCIIIAGGLCTAAICLIGNVNGALAAGLLSGALTSTPGFAAAQEAAGSAKDIVSVGYGIAYPFGVIGVVLFVQLMPKILKVDMAKERAKLAEDAGNAPKSFKTKGLIAVDSLGMMPLCLTIVLGLIIGLIKIPLPGGAFFSLGTSGGPLIAGLLIGHIVHIGPIDLKPKKSVMECMREFGLILFLIGAGCEGGAGFVDTLIEQGPILFVYGMIMTLVPMIVGYLFAKKVLKLPILNNMGALCGGMTSTPALGSLIQVAGTDDVASAYASTYPIALVTVVLVEQMIVLLF</sequence>
<dbReference type="InterPro" id="IPR006512">
    <property type="entry name" value="YidE_YbjL"/>
</dbReference>
<feature type="transmembrane region" description="Helical" evidence="8">
    <location>
        <begin position="272"/>
        <end position="294"/>
    </location>
</feature>
<dbReference type="Pfam" id="PF06826">
    <property type="entry name" value="Asp-Al_Ex"/>
    <property type="match status" value="2"/>
</dbReference>
<feature type="transmembrane region" description="Helical" evidence="8">
    <location>
        <begin position="205"/>
        <end position="225"/>
    </location>
</feature>
<protein>
    <submittedName>
        <fullName evidence="10">Permease</fullName>
    </submittedName>
</protein>
<dbReference type="InterPro" id="IPR050144">
    <property type="entry name" value="AAE_transporter"/>
</dbReference>
<dbReference type="PANTHER" id="PTHR30445">
    <property type="entry name" value="K(+)_H(+) ANTIPORTER SUBUNIT KHTT"/>
    <property type="match status" value="1"/>
</dbReference>
<dbReference type="RefSeq" id="WP_308730998.1">
    <property type="nucleotide sequence ID" value="NZ_JAJEQN010000003.1"/>
</dbReference>
<feature type="transmembrane region" description="Helical" evidence="8">
    <location>
        <begin position="91"/>
        <end position="113"/>
    </location>
</feature>
<feature type="transmembrane region" description="Helical" evidence="8">
    <location>
        <begin position="331"/>
        <end position="351"/>
    </location>
</feature>
<evidence type="ECO:0000256" key="1">
    <source>
        <dbReference type="ARBA" id="ARBA00004651"/>
    </source>
</evidence>
<keyword evidence="5 8" id="KW-0812">Transmembrane</keyword>
<evidence type="ECO:0000256" key="4">
    <source>
        <dbReference type="ARBA" id="ARBA00022475"/>
    </source>
</evidence>
<feature type="transmembrane region" description="Helical" evidence="8">
    <location>
        <begin position="152"/>
        <end position="172"/>
    </location>
</feature>
<keyword evidence="11" id="KW-1185">Reference proteome</keyword>
<reference evidence="10 11" key="1">
    <citation type="submission" date="2021-10" db="EMBL/GenBank/DDBJ databases">
        <title>Anaerobic single-cell dispensing facilitates the cultivation of human gut bacteria.</title>
        <authorList>
            <person name="Afrizal A."/>
        </authorList>
    </citation>
    <scope>NUCLEOTIDE SEQUENCE [LARGE SCALE GENOMIC DNA]</scope>
    <source>
        <strain evidence="10 11">CLA-AA-H224</strain>
    </source>
</reference>
<evidence type="ECO:0000256" key="6">
    <source>
        <dbReference type="ARBA" id="ARBA00022989"/>
    </source>
</evidence>
<evidence type="ECO:0000259" key="9">
    <source>
        <dbReference type="Pfam" id="PF06826"/>
    </source>
</evidence>
<accession>A0AAE3E236</accession>
<feature type="domain" description="YidE/YbjL duplication" evidence="9">
    <location>
        <begin position="210"/>
        <end position="379"/>
    </location>
</feature>
<feature type="transmembrane region" description="Helical" evidence="8">
    <location>
        <begin position="35"/>
        <end position="52"/>
    </location>
</feature>
<evidence type="ECO:0000313" key="10">
    <source>
        <dbReference type="EMBL" id="MCC2220385.1"/>
    </source>
</evidence>
<evidence type="ECO:0000313" key="11">
    <source>
        <dbReference type="Proteomes" id="UP001198200"/>
    </source>
</evidence>
<dbReference type="NCBIfam" id="TIGR01625">
    <property type="entry name" value="YidE_YbjL_dupl"/>
    <property type="match status" value="1"/>
</dbReference>
<dbReference type="AlphaFoldDB" id="A0AAE3E236"/>
<feature type="transmembrane region" description="Helical" evidence="8">
    <location>
        <begin position="300"/>
        <end position="319"/>
    </location>
</feature>
<evidence type="ECO:0000256" key="2">
    <source>
        <dbReference type="ARBA" id="ARBA00009854"/>
    </source>
</evidence>
<feature type="transmembrane region" description="Helical" evidence="8">
    <location>
        <begin position="363"/>
        <end position="381"/>
    </location>
</feature>
<keyword evidence="4" id="KW-1003">Cell membrane</keyword>
<feature type="transmembrane region" description="Helical" evidence="8">
    <location>
        <begin position="231"/>
        <end position="252"/>
    </location>
</feature>
<name>A0AAE3E236_9FIRM</name>
<proteinExistence type="inferred from homology"/>
<evidence type="ECO:0000256" key="7">
    <source>
        <dbReference type="ARBA" id="ARBA00023136"/>
    </source>
</evidence>
<comment type="similarity">
    <text evidence="2">Belongs to the AAE transporter (TC 2.A.81) family.</text>
</comment>
<keyword evidence="3" id="KW-0813">Transport</keyword>
<evidence type="ECO:0000256" key="8">
    <source>
        <dbReference type="SAM" id="Phobius"/>
    </source>
</evidence>
<dbReference type="EMBL" id="JAJEQN010000003">
    <property type="protein sequence ID" value="MCC2220385.1"/>
    <property type="molecule type" value="Genomic_DNA"/>
</dbReference>
<dbReference type="PANTHER" id="PTHR30445:SF3">
    <property type="entry name" value="TRANSPORT PROTEIN YIDE-RELATED"/>
    <property type="match status" value="1"/>
</dbReference>
<keyword evidence="7 8" id="KW-0472">Membrane</keyword>
<dbReference type="GO" id="GO:0005886">
    <property type="term" value="C:plasma membrane"/>
    <property type="evidence" value="ECO:0007669"/>
    <property type="project" value="UniProtKB-SubCell"/>
</dbReference>
<evidence type="ECO:0000256" key="5">
    <source>
        <dbReference type="ARBA" id="ARBA00022692"/>
    </source>
</evidence>
<dbReference type="Proteomes" id="UP001198200">
    <property type="component" value="Unassembled WGS sequence"/>
</dbReference>
<feature type="domain" description="YidE/YbjL duplication" evidence="9">
    <location>
        <begin position="15"/>
        <end position="169"/>
    </location>
</feature>
<comment type="subcellular location">
    <subcellularLocation>
        <location evidence="1">Cell membrane</location>
        <topology evidence="1">Multi-pass membrane protein</topology>
    </subcellularLocation>
</comment>
<evidence type="ECO:0000256" key="3">
    <source>
        <dbReference type="ARBA" id="ARBA00022448"/>
    </source>
</evidence>
<gene>
    <name evidence="10" type="ORF">LKD48_01810</name>
</gene>
<organism evidence="10 11">
    <name type="scientific">Anthropogastromicrobium aceti</name>
    <dbReference type="NCBI Taxonomy" id="2981768"/>
    <lineage>
        <taxon>Bacteria</taxon>
        <taxon>Bacillati</taxon>
        <taxon>Bacillota</taxon>
        <taxon>Clostridia</taxon>
        <taxon>Lachnospirales</taxon>
        <taxon>Lachnospiraceae</taxon>
        <taxon>Anthropogastromicrobium</taxon>
    </lineage>
</organism>
<feature type="transmembrane region" description="Helical" evidence="8">
    <location>
        <begin position="12"/>
        <end position="28"/>
    </location>
</feature>